<dbReference type="OrthoDB" id="5618649at2"/>
<dbReference type="SUPFAM" id="SSF56935">
    <property type="entry name" value="Porins"/>
    <property type="match status" value="4"/>
</dbReference>
<dbReference type="InterPro" id="IPR050298">
    <property type="entry name" value="Gram-neg_bact_OMP"/>
</dbReference>
<dbReference type="InterPro" id="IPR023614">
    <property type="entry name" value="Porin_dom_sf"/>
</dbReference>
<dbReference type="GO" id="GO:0015288">
    <property type="term" value="F:porin activity"/>
    <property type="evidence" value="ECO:0007669"/>
    <property type="project" value="UniProtKB-KW"/>
</dbReference>
<keyword evidence="5" id="KW-0406">Ion transport</keyword>
<protein>
    <submittedName>
        <fullName evidence="8">Uncharacterized protein</fullName>
    </submittedName>
</protein>
<proteinExistence type="predicted"/>
<name>A0A4R1ETL4_9GAMM</name>
<keyword evidence="7" id="KW-0998">Cell outer membrane</keyword>
<reference evidence="8 9" key="1">
    <citation type="submission" date="2019-03" db="EMBL/GenBank/DDBJ databases">
        <title>Genomic Encyclopedia of Type Strains, Phase IV (KMG-IV): sequencing the most valuable type-strain genomes for metagenomic binning, comparative biology and taxonomic classification.</title>
        <authorList>
            <person name="Goeker M."/>
        </authorList>
    </citation>
    <scope>NUCLEOTIDE SEQUENCE [LARGE SCALE GENOMIC DNA]</scope>
    <source>
        <strain evidence="8 9">DSM 24830</strain>
    </source>
</reference>
<comment type="caution">
    <text evidence="8">The sequence shown here is derived from an EMBL/GenBank/DDBJ whole genome shotgun (WGS) entry which is preliminary data.</text>
</comment>
<keyword evidence="3" id="KW-0812">Transmembrane</keyword>
<evidence type="ECO:0000313" key="9">
    <source>
        <dbReference type="Proteomes" id="UP000294887"/>
    </source>
</evidence>
<evidence type="ECO:0000256" key="3">
    <source>
        <dbReference type="ARBA" id="ARBA00022692"/>
    </source>
</evidence>
<evidence type="ECO:0000256" key="6">
    <source>
        <dbReference type="ARBA" id="ARBA00023114"/>
    </source>
</evidence>
<dbReference type="AlphaFoldDB" id="A0A4R1ETL4"/>
<dbReference type="PANTHER" id="PTHR34501">
    <property type="entry name" value="PROTEIN YDDL-RELATED"/>
    <property type="match status" value="1"/>
</dbReference>
<evidence type="ECO:0000256" key="7">
    <source>
        <dbReference type="ARBA" id="ARBA00023237"/>
    </source>
</evidence>
<dbReference type="EMBL" id="SMFQ01000004">
    <property type="protein sequence ID" value="TCJ84977.1"/>
    <property type="molecule type" value="Genomic_DNA"/>
</dbReference>
<keyword evidence="1" id="KW-0813">Transport</keyword>
<evidence type="ECO:0000256" key="2">
    <source>
        <dbReference type="ARBA" id="ARBA00022452"/>
    </source>
</evidence>
<dbReference type="RefSeq" id="WP_131906698.1">
    <property type="nucleotide sequence ID" value="NZ_BAAAFU010000006.1"/>
</dbReference>
<accession>A0A4R1ETL4</accession>
<keyword evidence="2" id="KW-1134">Transmembrane beta strand</keyword>
<evidence type="ECO:0000256" key="4">
    <source>
        <dbReference type="ARBA" id="ARBA00022729"/>
    </source>
</evidence>
<dbReference type="Gene3D" id="2.40.160.10">
    <property type="entry name" value="Porin"/>
    <property type="match status" value="1"/>
</dbReference>
<keyword evidence="4" id="KW-0732">Signal</keyword>
<organism evidence="8 9">
    <name type="scientific">Cocleimonas flava</name>
    <dbReference type="NCBI Taxonomy" id="634765"/>
    <lineage>
        <taxon>Bacteria</taxon>
        <taxon>Pseudomonadati</taxon>
        <taxon>Pseudomonadota</taxon>
        <taxon>Gammaproteobacteria</taxon>
        <taxon>Thiotrichales</taxon>
        <taxon>Thiotrichaceae</taxon>
        <taxon>Cocleimonas</taxon>
    </lineage>
</organism>
<dbReference type="GO" id="GO:0006811">
    <property type="term" value="P:monoatomic ion transport"/>
    <property type="evidence" value="ECO:0007669"/>
    <property type="project" value="UniProtKB-KW"/>
</dbReference>
<keyword evidence="2" id="KW-0472">Membrane</keyword>
<keyword evidence="9" id="KW-1185">Reference proteome</keyword>
<evidence type="ECO:0000256" key="1">
    <source>
        <dbReference type="ARBA" id="ARBA00022448"/>
    </source>
</evidence>
<dbReference type="Proteomes" id="UP000294887">
    <property type="component" value="Unassembled WGS sequence"/>
</dbReference>
<sequence length="1217" mass="135436">MNTRLTVKTDLITNLSTKSGNDLGINLGTNVDTRKPFNSAPKFGKALFGLVMCSVCVITHATESDENTNDSYSIKVVKKQAADKTVSYTVKPEKTDPLKSADSNDARTIRLGEGGIIWVSNDPVSLTPLLNVSTNKDVKFSGNAFESDVTFTLNTNYAAFIDSWELDIYRATDEDERRPLKSFSGSNLINGQTIAWNGDVKKGEKLTAGDELKYILTVRNKTGHSDTTNARTITLQGPGRNFETDTVSTQSVENNLDRQTIPLYGSRIRLFGNDIFDHNQISIDGEKVTITENRFVVERLLPEGKHEFNVEITENNEASYSKKLNVDVDGRYMFMVGLADVTIGEGSVSDNLETLTDGDKYLEGDIFVDGRIAFYLKGKVKGKYLVTAQMDTGTADIEDLFDDIHKKDSQSLFRRLDPDQYYPVYGDDSTIIDDTDSQGKMYVRVDWDKSRALWGNFNTDMTGTELSSFNRSLYGAKLSHKSTQVTSDGDHKTDVTVFASEAQSAFRHNQFLGTGGSLYYLKDTDIVVGSEKVWVEVRDRNSERAIETIVMEEGRDYEIDDYQGRIILHRPLLQIAEQASPSLVKDNPLDGDQVYLMVDYEYVPDDFESDKASYGTRGKVWLNDHFAVGGTYAHENRDNDDYDLQGVDITLKKSKGTYFTAEYAESESLQTAGSFKSIDGGLNFNDLISDDGLTDKKGTAYSFEARANLEDFSKHTGVLGAWYSHRDAGFSSARLEQGTETVGAGVEAIIETMKAMKLSAKSTLLDKKDISKVTTASVQADYTLNDKVTLSAEVRHIKEEDQSENVNTSESIDGEGTLAAFRVGYDVNKDINLYVIAQSTLSKSGAYTSNDLITLGTKAKLNDKIDLNAEFSTGDRGEAVTLGADYKVSKDHTVYTNYTLSTDDSSDQGNLFTVGQRKSISNRLKVFSEHQFTHEDKQSGLGHTFGIDHEYDDDITLSASVQTVRLDKEDGGITDRDAFSVGLTYEKGKSTGSSRLEYRRDKGQTNLVPEDTEQWVTTNRLNYQLSPSLRLQGKVNYSVTKDIIGNSNDAKFAEVGFGFAFRPVDNDRLNILGRLTYLYDLQPISQSTEADEKSLIASLETTYQLNQKWQVGGKMAHKLGEIRTDRDSGSWEKNDATLVAASVTYHLNKKWDAMAQYHWMNSDESQDAQHGAMISVDRHINENMKVGIGYNFTNFDDDLSNTSGDAEGWFINLVGKF</sequence>
<evidence type="ECO:0000256" key="5">
    <source>
        <dbReference type="ARBA" id="ARBA00023065"/>
    </source>
</evidence>
<gene>
    <name evidence="8" type="ORF">EV695_2940</name>
</gene>
<dbReference type="GO" id="GO:0046930">
    <property type="term" value="C:pore complex"/>
    <property type="evidence" value="ECO:0007669"/>
    <property type="project" value="UniProtKB-KW"/>
</dbReference>
<dbReference type="PANTHER" id="PTHR34501:SF9">
    <property type="entry name" value="MAJOR OUTER MEMBRANE PROTEIN P.IA"/>
    <property type="match status" value="1"/>
</dbReference>
<evidence type="ECO:0000313" key="8">
    <source>
        <dbReference type="EMBL" id="TCJ84977.1"/>
    </source>
</evidence>
<keyword evidence="6" id="KW-0626">Porin</keyword>